<gene>
    <name evidence="1" type="ORF">DFH94DRAFT_622818</name>
</gene>
<proteinExistence type="predicted"/>
<dbReference type="OrthoDB" id="3187773at2759"/>
<protein>
    <submittedName>
        <fullName evidence="1">Uncharacterized protein</fullName>
    </submittedName>
</protein>
<evidence type="ECO:0000313" key="2">
    <source>
        <dbReference type="Proteomes" id="UP000759537"/>
    </source>
</evidence>
<name>A0A9P5N4T0_9AGAM</name>
<evidence type="ECO:0000313" key="1">
    <source>
        <dbReference type="EMBL" id="KAF8486338.1"/>
    </source>
</evidence>
<dbReference type="Proteomes" id="UP000759537">
    <property type="component" value="Unassembled WGS sequence"/>
</dbReference>
<feature type="non-terminal residue" evidence="1">
    <location>
        <position position="1"/>
    </location>
</feature>
<keyword evidence="2" id="KW-1185">Reference proteome</keyword>
<reference evidence="1" key="2">
    <citation type="journal article" date="2020" name="Nat. Commun.">
        <title>Large-scale genome sequencing of mycorrhizal fungi provides insights into the early evolution of symbiotic traits.</title>
        <authorList>
            <person name="Miyauchi S."/>
            <person name="Kiss E."/>
            <person name="Kuo A."/>
            <person name="Drula E."/>
            <person name="Kohler A."/>
            <person name="Sanchez-Garcia M."/>
            <person name="Morin E."/>
            <person name="Andreopoulos B."/>
            <person name="Barry K.W."/>
            <person name="Bonito G."/>
            <person name="Buee M."/>
            <person name="Carver A."/>
            <person name="Chen C."/>
            <person name="Cichocki N."/>
            <person name="Clum A."/>
            <person name="Culley D."/>
            <person name="Crous P.W."/>
            <person name="Fauchery L."/>
            <person name="Girlanda M."/>
            <person name="Hayes R.D."/>
            <person name="Keri Z."/>
            <person name="LaButti K."/>
            <person name="Lipzen A."/>
            <person name="Lombard V."/>
            <person name="Magnuson J."/>
            <person name="Maillard F."/>
            <person name="Murat C."/>
            <person name="Nolan M."/>
            <person name="Ohm R.A."/>
            <person name="Pangilinan J."/>
            <person name="Pereira M.F."/>
            <person name="Perotto S."/>
            <person name="Peter M."/>
            <person name="Pfister S."/>
            <person name="Riley R."/>
            <person name="Sitrit Y."/>
            <person name="Stielow J.B."/>
            <person name="Szollosi G."/>
            <person name="Zifcakova L."/>
            <person name="Stursova M."/>
            <person name="Spatafora J.W."/>
            <person name="Tedersoo L."/>
            <person name="Vaario L.M."/>
            <person name="Yamada A."/>
            <person name="Yan M."/>
            <person name="Wang P."/>
            <person name="Xu J."/>
            <person name="Bruns T."/>
            <person name="Baldrian P."/>
            <person name="Vilgalys R."/>
            <person name="Dunand C."/>
            <person name="Henrissat B."/>
            <person name="Grigoriev I.V."/>
            <person name="Hibbett D."/>
            <person name="Nagy L.G."/>
            <person name="Martin F.M."/>
        </authorList>
    </citation>
    <scope>NUCLEOTIDE SEQUENCE</scope>
    <source>
        <strain evidence="1">Prilba</strain>
    </source>
</reference>
<sequence>LFIEQQSTRFSSFRALRSATQSPSITAAHLIPVFGSSFVPGELCYSDSLDVYHAYFVNNYIDHHSHKFLS</sequence>
<dbReference type="AlphaFoldDB" id="A0A9P5N4T0"/>
<organism evidence="1 2">
    <name type="scientific">Russula ochroleuca</name>
    <dbReference type="NCBI Taxonomy" id="152965"/>
    <lineage>
        <taxon>Eukaryota</taxon>
        <taxon>Fungi</taxon>
        <taxon>Dikarya</taxon>
        <taxon>Basidiomycota</taxon>
        <taxon>Agaricomycotina</taxon>
        <taxon>Agaricomycetes</taxon>
        <taxon>Russulales</taxon>
        <taxon>Russulaceae</taxon>
        <taxon>Russula</taxon>
    </lineage>
</organism>
<comment type="caution">
    <text evidence="1">The sequence shown here is derived from an EMBL/GenBank/DDBJ whole genome shotgun (WGS) entry which is preliminary data.</text>
</comment>
<dbReference type="EMBL" id="WHVB01000002">
    <property type="protein sequence ID" value="KAF8486338.1"/>
    <property type="molecule type" value="Genomic_DNA"/>
</dbReference>
<reference evidence="1" key="1">
    <citation type="submission" date="2019-10" db="EMBL/GenBank/DDBJ databases">
        <authorList>
            <consortium name="DOE Joint Genome Institute"/>
            <person name="Kuo A."/>
            <person name="Miyauchi S."/>
            <person name="Kiss E."/>
            <person name="Drula E."/>
            <person name="Kohler A."/>
            <person name="Sanchez-Garcia M."/>
            <person name="Andreopoulos B."/>
            <person name="Barry K.W."/>
            <person name="Bonito G."/>
            <person name="Buee M."/>
            <person name="Carver A."/>
            <person name="Chen C."/>
            <person name="Cichocki N."/>
            <person name="Clum A."/>
            <person name="Culley D."/>
            <person name="Crous P.W."/>
            <person name="Fauchery L."/>
            <person name="Girlanda M."/>
            <person name="Hayes R."/>
            <person name="Keri Z."/>
            <person name="LaButti K."/>
            <person name="Lipzen A."/>
            <person name="Lombard V."/>
            <person name="Magnuson J."/>
            <person name="Maillard F."/>
            <person name="Morin E."/>
            <person name="Murat C."/>
            <person name="Nolan M."/>
            <person name="Ohm R."/>
            <person name="Pangilinan J."/>
            <person name="Pereira M."/>
            <person name="Perotto S."/>
            <person name="Peter M."/>
            <person name="Riley R."/>
            <person name="Sitrit Y."/>
            <person name="Stielow B."/>
            <person name="Szollosi G."/>
            <person name="Zifcakova L."/>
            <person name="Stursova M."/>
            <person name="Spatafora J.W."/>
            <person name="Tedersoo L."/>
            <person name="Vaario L.-M."/>
            <person name="Yamada A."/>
            <person name="Yan M."/>
            <person name="Wang P."/>
            <person name="Xu J."/>
            <person name="Bruns T."/>
            <person name="Baldrian P."/>
            <person name="Vilgalys R."/>
            <person name="Henrissat B."/>
            <person name="Grigoriev I.V."/>
            <person name="Hibbett D."/>
            <person name="Nagy L.G."/>
            <person name="Martin F.M."/>
        </authorList>
    </citation>
    <scope>NUCLEOTIDE SEQUENCE</scope>
    <source>
        <strain evidence="1">Prilba</strain>
    </source>
</reference>
<accession>A0A9P5N4T0</accession>